<feature type="domain" description="Bacterial toxin 44" evidence="1">
    <location>
        <begin position="50"/>
        <end position="126"/>
    </location>
</feature>
<protein>
    <submittedName>
        <fullName evidence="2">Rhs-Related protein</fullName>
    </submittedName>
</protein>
<dbReference type="RefSeq" id="WP_167610516.1">
    <property type="nucleotide sequence ID" value="NZ_SOYS01000003.1"/>
</dbReference>
<dbReference type="InterPro" id="IPR028946">
    <property type="entry name" value="Ntox44"/>
</dbReference>
<sequence length="130" mass="14893">MAVIPLLPSQGISLVLDHMRIARAHGMSRDMATPLTYTWFYYKVRNRGPWDYKQHHPGLQNFGNFHYGAIGYAAGIPEKILLMGAGFAQEHAGTSEKQWGHWYQLPPYGDDPHDQFWIKQGIDYAKKVGY</sequence>
<accession>A0ABX0VNQ8</accession>
<name>A0ABX0VNQ8_9ENTR</name>
<dbReference type="EMBL" id="SOYS01000003">
    <property type="protein sequence ID" value="NIY47857.1"/>
    <property type="molecule type" value="Genomic_DNA"/>
</dbReference>
<evidence type="ECO:0000259" key="1">
    <source>
        <dbReference type="Pfam" id="PF15607"/>
    </source>
</evidence>
<evidence type="ECO:0000313" key="3">
    <source>
        <dbReference type="Proteomes" id="UP000697927"/>
    </source>
</evidence>
<organism evidence="2 3">
    <name type="scientific">Cedecea colo</name>
    <dbReference type="NCBI Taxonomy" id="2552946"/>
    <lineage>
        <taxon>Bacteria</taxon>
        <taxon>Pseudomonadati</taxon>
        <taxon>Pseudomonadota</taxon>
        <taxon>Gammaproteobacteria</taxon>
        <taxon>Enterobacterales</taxon>
        <taxon>Enterobacteriaceae</taxon>
        <taxon>Cedecea</taxon>
    </lineage>
</organism>
<gene>
    <name evidence="2" type="ORF">E2L00_10035</name>
</gene>
<comment type="caution">
    <text evidence="2">The sequence shown here is derived from an EMBL/GenBank/DDBJ whole genome shotgun (WGS) entry which is preliminary data.</text>
</comment>
<keyword evidence="3" id="KW-1185">Reference proteome</keyword>
<evidence type="ECO:0000313" key="2">
    <source>
        <dbReference type="EMBL" id="NIY47857.1"/>
    </source>
</evidence>
<reference evidence="2 3" key="1">
    <citation type="journal article" date="2020" name="Microorganisms">
        <title>Polyphasic Characterisation of Cedecea colo sp. nov., a New Enteric Bacterium Isolated from the Koala Hindgut.</title>
        <authorList>
            <person name="Boath J.M."/>
            <person name="Dakhal S."/>
            <person name="Van T.T.H."/>
            <person name="Moore R.J."/>
            <person name="Dekiwadia C."/>
            <person name="Macreadie I.G."/>
        </authorList>
    </citation>
    <scope>NUCLEOTIDE SEQUENCE [LARGE SCALE GENOMIC DNA]</scope>
    <source>
        <strain evidence="2 3">ZA</strain>
    </source>
</reference>
<proteinExistence type="predicted"/>
<dbReference type="Proteomes" id="UP000697927">
    <property type="component" value="Unassembled WGS sequence"/>
</dbReference>
<dbReference type="Pfam" id="PF15607">
    <property type="entry name" value="Ntox44"/>
    <property type="match status" value="1"/>
</dbReference>